<evidence type="ECO:0000313" key="3">
    <source>
        <dbReference type="Proteomes" id="UP000011115"/>
    </source>
</evidence>
<feature type="compositionally biased region" description="Pro residues" evidence="1">
    <location>
        <begin position="255"/>
        <end position="287"/>
    </location>
</feature>
<dbReference type="HOGENOM" id="CLU_452292_0_0_1"/>
<protein>
    <submittedName>
        <fullName evidence="2">Integrase core domain containing protein</fullName>
    </submittedName>
</protein>
<feature type="region of interest" description="Disordered" evidence="1">
    <location>
        <begin position="166"/>
        <end position="190"/>
    </location>
</feature>
<feature type="compositionally biased region" description="Basic and acidic residues" evidence="1">
    <location>
        <begin position="394"/>
        <end position="413"/>
    </location>
</feature>
<feature type="region of interest" description="Disordered" evidence="1">
    <location>
        <begin position="93"/>
        <end position="114"/>
    </location>
</feature>
<dbReference type="Proteomes" id="UP000011115">
    <property type="component" value="Unassembled WGS sequence"/>
</dbReference>
<dbReference type="GO" id="GO:0009579">
    <property type="term" value="C:thylakoid"/>
    <property type="evidence" value="ECO:0000318"/>
    <property type="project" value="GO_Central"/>
</dbReference>
<feature type="region of interest" description="Disordered" evidence="1">
    <location>
        <begin position="57"/>
        <end position="79"/>
    </location>
</feature>
<feature type="region of interest" description="Disordered" evidence="1">
    <location>
        <begin position="381"/>
        <end position="468"/>
    </location>
</feature>
<feature type="compositionally biased region" description="Basic and acidic residues" evidence="1">
    <location>
        <begin position="70"/>
        <end position="79"/>
    </location>
</feature>
<dbReference type="InParanoid" id="M1B2U1"/>
<organism evidence="2 3">
    <name type="scientific">Solanum tuberosum</name>
    <name type="common">Potato</name>
    <dbReference type="NCBI Taxonomy" id="4113"/>
    <lineage>
        <taxon>Eukaryota</taxon>
        <taxon>Viridiplantae</taxon>
        <taxon>Streptophyta</taxon>
        <taxon>Embryophyta</taxon>
        <taxon>Tracheophyta</taxon>
        <taxon>Spermatophyta</taxon>
        <taxon>Magnoliopsida</taxon>
        <taxon>eudicotyledons</taxon>
        <taxon>Gunneridae</taxon>
        <taxon>Pentapetalae</taxon>
        <taxon>asterids</taxon>
        <taxon>lamiids</taxon>
        <taxon>Solanales</taxon>
        <taxon>Solanaceae</taxon>
        <taxon>Solanoideae</taxon>
        <taxon>Solaneae</taxon>
        <taxon>Solanum</taxon>
    </lineage>
</organism>
<reference evidence="3" key="1">
    <citation type="journal article" date="2011" name="Nature">
        <title>Genome sequence and analysis of the tuber crop potato.</title>
        <authorList>
            <consortium name="The Potato Genome Sequencing Consortium"/>
        </authorList>
    </citation>
    <scope>NUCLEOTIDE SEQUENCE [LARGE SCALE GENOMIC DNA]</scope>
    <source>
        <strain evidence="3">cv. DM1-3 516 R44</strain>
    </source>
</reference>
<feature type="region of interest" description="Disordered" evidence="1">
    <location>
        <begin position="251"/>
        <end position="288"/>
    </location>
</feature>
<proteinExistence type="predicted"/>
<dbReference type="GO" id="GO:0009523">
    <property type="term" value="C:photosystem II"/>
    <property type="evidence" value="ECO:0000318"/>
    <property type="project" value="GO_Central"/>
</dbReference>
<sequence length="604" mass="67304">MAKIMTQLDLLSKNVIGSGLKSVNIVGVGGSNPVEAQFEALYNEKVNFLANLGGGFRQNYPRSGGNPSWNRDEGWRDRDRDWRDRNTTWKEREGDKDMYVPPHERQNPKESKNVHTKDMISRILNKVEGSDKVIKEMKEDDSTLNQTVTSHSVSIKQLETQMGQISSHLNPRPKGGLPRMARPKVSGRDMSARRLARGVVIKEDAIASRANATKLPPKGWKRQGQGTCEPEDDQLLQVRRADLCSKTVNDLSRIPVPPTPAPSASAPVPPPQQKMVPAPPVQGPPPRSLNRLKAEGLRTILEEKRLSTDVVVDRFPEVWNTIKFHKFEIFTKPRGPYIPNWVREFYSAYGIGHEGQQRQTSLQFPVLITEQCIRVRVPRDEKRDVEVTPTSSTDIRHIEAEYTRDEGDRRRANPMDTSPEVDIDTLHAEAVMPTPVTGPSDTSSSTPSDTPSTSATPPPPRSATATASRPPITQAMLFQMGHLAQSADVCTSGIESSIPGMIERDIVVVLTPLRAEIDSHKLALDALTVRFTACEQSRGATDEITALKVDITWLRRDMDQLKSTNVTSLFRMVGLLEKKVLESKLSFDGCSYWVDMGLARKSKS</sequence>
<dbReference type="EnsemblPlants" id="PGSC0003DMT400035780">
    <property type="protein sequence ID" value="PGSC0003DMT400035780"/>
    <property type="gene ID" value="PGSC0003DMG400013773"/>
</dbReference>
<keyword evidence="3" id="KW-1185">Reference proteome</keyword>
<dbReference type="PANTHER" id="PTHR33180:SF31">
    <property type="entry name" value="POLYPROTEIN PROTEIN"/>
    <property type="match status" value="1"/>
</dbReference>
<dbReference type="PANTHER" id="PTHR33180">
    <property type="entry name" value="PHOTOSYSTEM II CP43 REACTION CENTER PROTEIN"/>
    <property type="match status" value="1"/>
</dbReference>
<evidence type="ECO:0000313" key="2">
    <source>
        <dbReference type="EnsemblPlants" id="PGSC0003DMT400035780"/>
    </source>
</evidence>
<evidence type="ECO:0000256" key="1">
    <source>
        <dbReference type="SAM" id="MobiDB-lite"/>
    </source>
</evidence>
<feature type="compositionally biased region" description="Low complexity" evidence="1">
    <location>
        <begin position="433"/>
        <end position="455"/>
    </location>
</feature>
<dbReference type="Gramene" id="PGSC0003DMT400035780">
    <property type="protein sequence ID" value="PGSC0003DMT400035780"/>
    <property type="gene ID" value="PGSC0003DMG400013773"/>
</dbReference>
<name>M1B2U1_SOLTU</name>
<reference evidence="2" key="2">
    <citation type="submission" date="2015-06" db="UniProtKB">
        <authorList>
            <consortium name="EnsemblPlants"/>
        </authorList>
    </citation>
    <scope>IDENTIFICATION</scope>
    <source>
        <strain evidence="2">DM1-3 516 R44</strain>
    </source>
</reference>
<dbReference type="AlphaFoldDB" id="M1B2U1"/>
<accession>M1B2U1</accession>
<dbReference type="PaxDb" id="4113-PGSC0003DMT400035780"/>